<comment type="caution">
    <text evidence="2">The sequence shown here is derived from an EMBL/GenBank/DDBJ whole genome shotgun (WGS) entry which is preliminary data.</text>
</comment>
<dbReference type="InterPro" id="IPR010610">
    <property type="entry name" value="EryCIII-like_C"/>
</dbReference>
<proteinExistence type="predicted"/>
<dbReference type="GO" id="GO:0017000">
    <property type="term" value="P:antibiotic biosynthetic process"/>
    <property type="evidence" value="ECO:0007669"/>
    <property type="project" value="UniProtKB-ARBA"/>
</dbReference>
<evidence type="ECO:0000313" key="2">
    <source>
        <dbReference type="EMBL" id="MTD58275.1"/>
    </source>
</evidence>
<dbReference type="Proteomes" id="UP000440096">
    <property type="component" value="Unassembled WGS sequence"/>
</dbReference>
<dbReference type="GO" id="GO:0016758">
    <property type="term" value="F:hexosyltransferase activity"/>
    <property type="evidence" value="ECO:0007669"/>
    <property type="project" value="UniProtKB-ARBA"/>
</dbReference>
<evidence type="ECO:0000259" key="1">
    <source>
        <dbReference type="Pfam" id="PF06722"/>
    </source>
</evidence>
<dbReference type="SUPFAM" id="SSF53756">
    <property type="entry name" value="UDP-Glycosyltransferase/glycogen phosphorylase"/>
    <property type="match status" value="1"/>
</dbReference>
<dbReference type="InterPro" id="IPR050426">
    <property type="entry name" value="Glycosyltransferase_28"/>
</dbReference>
<organism evidence="2 3">
    <name type="scientific">Amycolatopsis pithecellobii</name>
    <dbReference type="NCBI Taxonomy" id="664692"/>
    <lineage>
        <taxon>Bacteria</taxon>
        <taxon>Bacillati</taxon>
        <taxon>Actinomycetota</taxon>
        <taxon>Actinomycetes</taxon>
        <taxon>Pseudonocardiales</taxon>
        <taxon>Pseudonocardiaceae</taxon>
        <taxon>Amycolatopsis</taxon>
    </lineage>
</organism>
<dbReference type="Pfam" id="PF06722">
    <property type="entry name" value="EryCIII-like_C"/>
    <property type="match status" value="1"/>
</dbReference>
<reference evidence="2 3" key="1">
    <citation type="submission" date="2019-11" db="EMBL/GenBank/DDBJ databases">
        <title>Draft genome of Amycolatopsis RM579.</title>
        <authorList>
            <person name="Duangmal K."/>
            <person name="Mingma R."/>
        </authorList>
    </citation>
    <scope>NUCLEOTIDE SEQUENCE [LARGE SCALE GENOMIC DNA]</scope>
    <source>
        <strain evidence="2 3">RM579</strain>
    </source>
</reference>
<name>A0A6N7YYW7_9PSEU</name>
<dbReference type="GO" id="GO:0008194">
    <property type="term" value="F:UDP-glycosyltransferase activity"/>
    <property type="evidence" value="ECO:0007669"/>
    <property type="project" value="InterPro"/>
</dbReference>
<sequence length="365" mass="37840">MRILFSVVPASGHVLPLLPLADAARRAGHDVAFLSGRGAAEMVPGFDVFEVGPSVEEAMAKTAQRLSGDDGAQPGLGAIEMFGGVRMEGYGDEAVRVSGEFAPDLVVHDVVDVVGPLVAAVLEVPMVEHRISGPLPAELLGAVADRALTGYASFGAVRPVPFAVVDPFPDVLLDEAERDHAPGRVALRPQPHSSGPSVKLPELPGPVALVTLGTSVREPEALAALVTSVAEAGASVLVTVADLDVPDSVRERVRAIGFVPLAQLLPVADVVVSAGGSGTVLAALAAGKPLVIRPFLADQPWNAERMARLGLAVAIEDPATAGEAVRKALDDENYRRTAMAVATELARLPDADQVLRQLLGRMPQG</sequence>
<dbReference type="OrthoDB" id="5488434at2"/>
<accession>A0A6N7YYW7</accession>
<gene>
    <name evidence="2" type="ORF">GKO32_30485</name>
</gene>
<dbReference type="Gene3D" id="3.40.50.2000">
    <property type="entry name" value="Glycogen Phosphorylase B"/>
    <property type="match status" value="2"/>
</dbReference>
<keyword evidence="3" id="KW-1185">Reference proteome</keyword>
<dbReference type="EMBL" id="WMBA01000064">
    <property type="protein sequence ID" value="MTD58275.1"/>
    <property type="molecule type" value="Genomic_DNA"/>
</dbReference>
<dbReference type="PANTHER" id="PTHR48050:SF13">
    <property type="entry name" value="STEROL 3-BETA-GLUCOSYLTRANSFERASE UGT80A2"/>
    <property type="match status" value="1"/>
</dbReference>
<dbReference type="AlphaFoldDB" id="A0A6N7YYW7"/>
<protein>
    <recommendedName>
        <fullName evidence="1">Erythromycin biosynthesis protein CIII-like C-terminal domain-containing protein</fullName>
    </recommendedName>
</protein>
<dbReference type="PANTHER" id="PTHR48050">
    <property type="entry name" value="STEROL 3-BETA-GLUCOSYLTRANSFERASE"/>
    <property type="match status" value="1"/>
</dbReference>
<feature type="domain" description="Erythromycin biosynthesis protein CIII-like C-terminal" evidence="1">
    <location>
        <begin position="225"/>
        <end position="358"/>
    </location>
</feature>
<dbReference type="RefSeq" id="WP_154760370.1">
    <property type="nucleotide sequence ID" value="NZ_WMBA01000064.1"/>
</dbReference>
<evidence type="ECO:0000313" key="3">
    <source>
        <dbReference type="Proteomes" id="UP000440096"/>
    </source>
</evidence>
<dbReference type="InterPro" id="IPR002213">
    <property type="entry name" value="UDP_glucos_trans"/>
</dbReference>
<dbReference type="CDD" id="cd03784">
    <property type="entry name" value="GT1_Gtf-like"/>
    <property type="match status" value="1"/>
</dbReference>